<dbReference type="InterPro" id="IPR016574">
    <property type="entry name" value="Nicalin"/>
</dbReference>
<accession>D8M5X1</accession>
<evidence type="ECO:0000256" key="5">
    <source>
        <dbReference type="ARBA" id="ARBA00022824"/>
    </source>
</evidence>
<evidence type="ECO:0000256" key="8">
    <source>
        <dbReference type="ARBA" id="ARBA00023180"/>
    </source>
</evidence>
<dbReference type="OrthoDB" id="5913609at2759"/>
<evidence type="ECO:0000256" key="7">
    <source>
        <dbReference type="ARBA" id="ARBA00023136"/>
    </source>
</evidence>
<dbReference type="GO" id="GO:0005789">
    <property type="term" value="C:endoplasmic reticulum membrane"/>
    <property type="evidence" value="ECO:0007669"/>
    <property type="project" value="UniProtKB-SubCell"/>
</dbReference>
<comment type="subcellular location">
    <subcellularLocation>
        <location evidence="1">Endoplasmic reticulum membrane</location>
        <topology evidence="1">Single-pass membrane protein</topology>
    </subcellularLocation>
</comment>
<proteinExistence type="inferred from homology"/>
<dbReference type="Proteomes" id="UP000008312">
    <property type="component" value="Unassembled WGS sequence"/>
</dbReference>
<evidence type="ECO:0000256" key="2">
    <source>
        <dbReference type="ARBA" id="ARBA00007717"/>
    </source>
</evidence>
<reference evidence="10" key="1">
    <citation type="submission" date="2010-02" db="EMBL/GenBank/DDBJ databases">
        <title>Sequencing and annotation of the Blastocystis hominis genome.</title>
        <authorList>
            <person name="Wincker P."/>
        </authorList>
    </citation>
    <scope>NUCLEOTIDE SEQUENCE</scope>
    <source>
        <strain evidence="10">Singapore isolate B</strain>
    </source>
</reference>
<evidence type="ECO:0000256" key="1">
    <source>
        <dbReference type="ARBA" id="ARBA00004389"/>
    </source>
</evidence>
<dbReference type="PANTHER" id="PTHR31826">
    <property type="entry name" value="NICALIN"/>
    <property type="match status" value="1"/>
</dbReference>
<dbReference type="AlphaFoldDB" id="D8M5X1"/>
<organism evidence="10">
    <name type="scientific">Blastocystis hominis</name>
    <dbReference type="NCBI Taxonomy" id="12968"/>
    <lineage>
        <taxon>Eukaryota</taxon>
        <taxon>Sar</taxon>
        <taxon>Stramenopiles</taxon>
        <taxon>Bigyra</taxon>
        <taxon>Opalozoa</taxon>
        <taxon>Opalinata</taxon>
        <taxon>Blastocystidae</taxon>
        <taxon>Blastocystis</taxon>
    </lineage>
</organism>
<dbReference type="InParanoid" id="D8M5X1"/>
<evidence type="ECO:0000256" key="3">
    <source>
        <dbReference type="ARBA" id="ARBA00022692"/>
    </source>
</evidence>
<dbReference type="GO" id="GO:0009966">
    <property type="term" value="P:regulation of signal transduction"/>
    <property type="evidence" value="ECO:0007669"/>
    <property type="project" value="InterPro"/>
</dbReference>
<keyword evidence="7 9" id="KW-0472">Membrane</keyword>
<evidence type="ECO:0000256" key="9">
    <source>
        <dbReference type="SAM" id="Phobius"/>
    </source>
</evidence>
<dbReference type="EMBL" id="FN668661">
    <property type="protein sequence ID" value="CBK23570.2"/>
    <property type="molecule type" value="Genomic_DNA"/>
</dbReference>
<protein>
    <submittedName>
        <fullName evidence="10">Uncharacterized protein</fullName>
    </submittedName>
</protein>
<comment type="similarity">
    <text evidence="2">Belongs to the nicastrin family.</text>
</comment>
<keyword evidence="8" id="KW-0325">Glycoprotein</keyword>
<evidence type="ECO:0000313" key="10">
    <source>
        <dbReference type="EMBL" id="CBK23570.2"/>
    </source>
</evidence>
<gene>
    <name evidence="10" type="ORF">GSBLH_T00003422001</name>
</gene>
<sequence length="202" mass="22628">MDEHRTLPHERFALRRLPAATLTATNTENSPYFAGSLFAAPLNETRLCLHIQLVAEALARFTFRVTDAGLIFSRGLEADSVYVNHWLQKVASTPRHALFSPRDSLLESVEEEMKAWATRTSVTNVETDLKEEVKVFADNEGEVSVFVAKSPLFDVYTFGAVCLYLTGMYGVVMAMHGGAEDVKRMVRKVMERLGLKGRAKEE</sequence>
<evidence type="ECO:0000313" key="11">
    <source>
        <dbReference type="Proteomes" id="UP000008312"/>
    </source>
</evidence>
<keyword evidence="4" id="KW-0732">Signal</keyword>
<keyword evidence="5" id="KW-0256">Endoplasmic reticulum</keyword>
<keyword evidence="6 9" id="KW-1133">Transmembrane helix</keyword>
<keyword evidence="11" id="KW-1185">Reference proteome</keyword>
<name>D8M5X1_BLAHO</name>
<feature type="transmembrane region" description="Helical" evidence="9">
    <location>
        <begin position="155"/>
        <end position="175"/>
    </location>
</feature>
<dbReference type="GeneID" id="24920523"/>
<dbReference type="RefSeq" id="XP_012897618.1">
    <property type="nucleotide sequence ID" value="XM_013042164.1"/>
</dbReference>
<evidence type="ECO:0000256" key="6">
    <source>
        <dbReference type="ARBA" id="ARBA00022989"/>
    </source>
</evidence>
<evidence type="ECO:0000256" key="4">
    <source>
        <dbReference type="ARBA" id="ARBA00022729"/>
    </source>
</evidence>
<keyword evidence="3 9" id="KW-0812">Transmembrane</keyword>